<keyword evidence="7" id="KW-0808">Transferase</keyword>
<dbReference type="GO" id="GO:0005576">
    <property type="term" value="C:extracellular region"/>
    <property type="evidence" value="ECO:0007669"/>
    <property type="project" value="UniProtKB-SubCell"/>
</dbReference>
<dbReference type="GO" id="GO:0097503">
    <property type="term" value="P:sialylation"/>
    <property type="evidence" value="ECO:0007669"/>
    <property type="project" value="TreeGrafter"/>
</dbReference>
<dbReference type="InterPro" id="IPR038578">
    <property type="entry name" value="GT29-like_sf"/>
</dbReference>
<evidence type="ECO:0000256" key="2">
    <source>
        <dbReference type="ARBA" id="ARBA00004613"/>
    </source>
</evidence>
<gene>
    <name evidence="23" type="primary">LOC109473601</name>
</gene>
<comment type="pathway">
    <text evidence="3">Protein modification; protein glycosylation.</text>
</comment>
<organism evidence="22 23">
    <name type="scientific">Branchiostoma belcheri</name>
    <name type="common">Amphioxus</name>
    <dbReference type="NCBI Taxonomy" id="7741"/>
    <lineage>
        <taxon>Eukaryota</taxon>
        <taxon>Metazoa</taxon>
        <taxon>Chordata</taxon>
        <taxon>Cephalochordata</taxon>
        <taxon>Leptocardii</taxon>
        <taxon>Amphioxiformes</taxon>
        <taxon>Branchiostomatidae</taxon>
        <taxon>Branchiostoma</taxon>
    </lineage>
</organism>
<dbReference type="FunFam" id="3.90.1480.20:FF:000012">
    <property type="entry name" value="ST6 beta-galactoside alpha-2,6-sialyltransferase 1"/>
    <property type="match status" value="1"/>
</dbReference>
<evidence type="ECO:0000256" key="15">
    <source>
        <dbReference type="ARBA" id="ARBA00034249"/>
    </source>
</evidence>
<evidence type="ECO:0000256" key="6">
    <source>
        <dbReference type="ARBA" id="ARBA00022676"/>
    </source>
</evidence>
<evidence type="ECO:0000256" key="20">
    <source>
        <dbReference type="ARBA" id="ARBA00080062"/>
    </source>
</evidence>
<dbReference type="RefSeq" id="XP_019629073.1">
    <property type="nucleotide sequence ID" value="XM_019773514.1"/>
</dbReference>
<dbReference type="InterPro" id="IPR001675">
    <property type="entry name" value="Glyco_trans_29"/>
</dbReference>
<evidence type="ECO:0000256" key="18">
    <source>
        <dbReference type="ARBA" id="ARBA00076526"/>
    </source>
</evidence>
<evidence type="ECO:0000256" key="5">
    <source>
        <dbReference type="ARBA" id="ARBA00022525"/>
    </source>
</evidence>
<keyword evidence="5" id="KW-0964">Secreted</keyword>
<evidence type="ECO:0000256" key="8">
    <source>
        <dbReference type="ARBA" id="ARBA00022692"/>
    </source>
</evidence>
<keyword evidence="12 21" id="KW-0472">Membrane</keyword>
<comment type="similarity">
    <text evidence="4">Belongs to the glycosyltransferase 29 family.</text>
</comment>
<keyword evidence="13" id="KW-1015">Disulfide bond</keyword>
<dbReference type="GeneID" id="109473601"/>
<evidence type="ECO:0000256" key="16">
    <source>
        <dbReference type="ARBA" id="ARBA00034329"/>
    </source>
</evidence>
<evidence type="ECO:0000256" key="19">
    <source>
        <dbReference type="ARBA" id="ARBA00076676"/>
    </source>
</evidence>
<dbReference type="KEGG" id="bbel:109473601"/>
<evidence type="ECO:0000256" key="7">
    <source>
        <dbReference type="ARBA" id="ARBA00022679"/>
    </source>
</evidence>
<evidence type="ECO:0000256" key="17">
    <source>
        <dbReference type="ARBA" id="ARBA00069321"/>
    </source>
</evidence>
<name>A0A6P4YXR9_BRABE</name>
<evidence type="ECO:0000313" key="22">
    <source>
        <dbReference type="Proteomes" id="UP000515135"/>
    </source>
</evidence>
<evidence type="ECO:0000256" key="3">
    <source>
        <dbReference type="ARBA" id="ARBA00004922"/>
    </source>
</evidence>
<comment type="subcellular location">
    <subcellularLocation>
        <location evidence="1">Golgi apparatus</location>
        <location evidence="1">Golgi stack membrane</location>
        <topology evidence="1">Single-pass type II membrane protein</topology>
    </subcellularLocation>
    <subcellularLocation>
        <location evidence="2">Secreted</location>
    </subcellularLocation>
</comment>
<sequence length="419" mass="48004">MSYGDPSIVNRVTVLCPLGPVAVTTLTNVHSSKINQHFCTTSQQPATTVSADKVQAWSLISLPGKFPSMWRQRARPVFFYLFAVLVLAFFVVHFLFGRNRFQVTFRHKKVAIAVTRAKYQPLSKHDLLCELKSRAWFKTLPSKEGPFKALNYSQLEPKNTLYQLHHDGFNTCAAVMNSAAILGSNLGEEIDSHDAVMRFNSAPLSEKYRADIGVKTTLRLMNSQLLANPSYNFFTDPIYRNITMIVWDPAAYTGDMQEWYENPDANFFSSYEKRRRMFPQEHLYITDPRFYWELWDVLQENTEAMIHPNPPSSGFQGIAVMLSLCKKLDVYEFLPSERITMKCHYYEKWNLNPACTLGWWHDLRAEKYFILRMNTGTKEDITKKGKVTLDGYSAVDCKATSHAGVLTSLNRGLRLPSGN</sequence>
<dbReference type="PANTHER" id="PTHR46059">
    <property type="entry name" value="BETA-GALACTOSIDE ALPHA-2,6-SIALYLTRANSFERASE"/>
    <property type="match status" value="1"/>
</dbReference>
<keyword evidence="6" id="KW-0328">Glycosyltransferase</keyword>
<feature type="transmembrane region" description="Helical" evidence="21">
    <location>
        <begin position="77"/>
        <end position="96"/>
    </location>
</feature>
<evidence type="ECO:0000256" key="10">
    <source>
        <dbReference type="ARBA" id="ARBA00022989"/>
    </source>
</evidence>
<dbReference type="AlphaFoldDB" id="A0A6P4YXR9"/>
<reference evidence="23" key="1">
    <citation type="submission" date="2025-08" db="UniProtKB">
        <authorList>
            <consortium name="RefSeq"/>
        </authorList>
    </citation>
    <scope>IDENTIFICATION</scope>
    <source>
        <tissue evidence="23">Gonad</tissue>
    </source>
</reference>
<dbReference type="GO" id="GO:0032580">
    <property type="term" value="C:Golgi cisterna membrane"/>
    <property type="evidence" value="ECO:0007669"/>
    <property type="project" value="UniProtKB-SubCell"/>
</dbReference>
<evidence type="ECO:0000313" key="23">
    <source>
        <dbReference type="RefSeq" id="XP_019629073.1"/>
    </source>
</evidence>
<dbReference type="Gene3D" id="3.90.1480.20">
    <property type="entry name" value="Glycosyl transferase family 29"/>
    <property type="match status" value="1"/>
</dbReference>
<evidence type="ECO:0000256" key="9">
    <source>
        <dbReference type="ARBA" id="ARBA00022968"/>
    </source>
</evidence>
<evidence type="ECO:0000256" key="12">
    <source>
        <dbReference type="ARBA" id="ARBA00023136"/>
    </source>
</evidence>
<keyword evidence="9" id="KW-0735">Signal-anchor</keyword>
<evidence type="ECO:0000256" key="1">
    <source>
        <dbReference type="ARBA" id="ARBA00004447"/>
    </source>
</evidence>
<accession>A0A6P4YXR9</accession>
<dbReference type="Pfam" id="PF00777">
    <property type="entry name" value="Glyco_transf_29"/>
    <property type="match status" value="1"/>
</dbReference>
<dbReference type="PANTHER" id="PTHR46059:SF1">
    <property type="entry name" value="BETA-GALACTOSIDE ALPHA-2,6-SIALYLTRANSFERASE"/>
    <property type="match status" value="1"/>
</dbReference>
<evidence type="ECO:0000256" key="4">
    <source>
        <dbReference type="ARBA" id="ARBA00006003"/>
    </source>
</evidence>
<dbReference type="CDD" id="cd23968">
    <property type="entry name" value="GT29_ST6GAL1_2"/>
    <property type="match status" value="1"/>
</dbReference>
<comment type="catalytic activity">
    <reaction evidence="15">
        <text>a beta-D-galactoside + CMP-N-acetyl-beta-neuraminate = an N-acetyl-alpha-neuraminyl-(2-&gt;6)-beta-D-galactosyl derivative + CMP + H(+)</text>
        <dbReference type="Rhea" id="RHEA:52104"/>
        <dbReference type="ChEBI" id="CHEBI:15378"/>
        <dbReference type="ChEBI" id="CHEBI:28034"/>
        <dbReference type="ChEBI" id="CHEBI:57812"/>
        <dbReference type="ChEBI" id="CHEBI:60377"/>
        <dbReference type="ChEBI" id="CHEBI:136398"/>
        <dbReference type="EC" id="2.4.3.1"/>
    </reaction>
</comment>
<keyword evidence="22" id="KW-1185">Reference proteome</keyword>
<proteinExistence type="inferred from homology"/>
<evidence type="ECO:0000256" key="14">
    <source>
        <dbReference type="ARBA" id="ARBA00023180"/>
    </source>
</evidence>
<dbReference type="Proteomes" id="UP000515135">
    <property type="component" value="Unplaced"/>
</dbReference>
<keyword evidence="8 21" id="KW-0812">Transmembrane</keyword>
<dbReference type="EC" id="2.4.3.1" evidence="16"/>
<keyword evidence="10 21" id="KW-1133">Transmembrane helix</keyword>
<evidence type="ECO:0000256" key="21">
    <source>
        <dbReference type="SAM" id="Phobius"/>
    </source>
</evidence>
<dbReference type="OrthoDB" id="10264956at2759"/>
<keyword evidence="14" id="KW-0325">Glycoprotein</keyword>
<protein>
    <recommendedName>
        <fullName evidence="17">Beta-galactoside alpha-2,6-sialyltransferase 1</fullName>
        <ecNumber evidence="16">2.4.3.1</ecNumber>
    </recommendedName>
    <alternativeName>
        <fullName evidence="20">CMP-N-acetylneuraminate-beta-galactosamide-alpha-2,6-sialyltransferase 1</fullName>
    </alternativeName>
    <alternativeName>
        <fullName evidence="19">ST6Gal I</fullName>
    </alternativeName>
    <alternativeName>
        <fullName evidence="18">Sialyltransferase 1</fullName>
    </alternativeName>
</protein>
<evidence type="ECO:0000256" key="13">
    <source>
        <dbReference type="ARBA" id="ARBA00023157"/>
    </source>
</evidence>
<evidence type="ECO:0000256" key="11">
    <source>
        <dbReference type="ARBA" id="ARBA00023034"/>
    </source>
</evidence>
<keyword evidence="11" id="KW-0333">Golgi apparatus</keyword>
<dbReference type="GO" id="GO:0003835">
    <property type="term" value="F:beta-galactoside alpha-2,6-sialyltransferase activity"/>
    <property type="evidence" value="ECO:0007669"/>
    <property type="project" value="UniProtKB-EC"/>
</dbReference>